<evidence type="ECO:0000256" key="5">
    <source>
        <dbReference type="ARBA" id="ARBA00022695"/>
    </source>
</evidence>
<name>A0A2H0YNL5_9BACT</name>
<keyword evidence="4" id="KW-0808">Transferase</keyword>
<evidence type="ECO:0000313" key="10">
    <source>
        <dbReference type="EMBL" id="PIS40078.1"/>
    </source>
</evidence>
<evidence type="ECO:0000256" key="6">
    <source>
        <dbReference type="ARBA" id="ARBA00022723"/>
    </source>
</evidence>
<sequence>MKAVILAGGFATRLSPITKVTNKHLLPVYNKPLIFYAIEKLVAAFIDRIIIVTSPWHINDFVNLLGSGQGFISKNTGKQIQIVYGIQNEPSGIAQGLYIAKDYIGQDNSVLYLGDNIFEDDLTSYIRDFQEGAMVFLKQVEDPRRFGIVTVDENNKVLEIEEKPQKPKSNLAVTGLYIYDKTVFDKMIGQSTSERGEYEISYINNLYIKEEKLKAVLLKKEWFDAGTFDSLLQASCFMQKKYREKEDKN</sequence>
<proteinExistence type="inferred from homology"/>
<comment type="catalytic activity">
    <reaction evidence="8">
        <text>dTTP + alpha-D-glucose 1-phosphate + H(+) = dTDP-alpha-D-glucose + diphosphate</text>
        <dbReference type="Rhea" id="RHEA:15225"/>
        <dbReference type="ChEBI" id="CHEBI:15378"/>
        <dbReference type="ChEBI" id="CHEBI:33019"/>
        <dbReference type="ChEBI" id="CHEBI:37568"/>
        <dbReference type="ChEBI" id="CHEBI:57477"/>
        <dbReference type="ChEBI" id="CHEBI:58601"/>
        <dbReference type="EC" id="2.7.7.24"/>
    </reaction>
</comment>
<organism evidence="10 11">
    <name type="scientific">Candidatus Nealsonbacteria bacterium CG08_land_8_20_14_0_20_36_22</name>
    <dbReference type="NCBI Taxonomy" id="1974704"/>
    <lineage>
        <taxon>Bacteria</taxon>
        <taxon>Candidatus Nealsoniibacteriota</taxon>
    </lineage>
</organism>
<keyword evidence="5" id="KW-0548">Nucleotidyltransferase</keyword>
<comment type="similarity">
    <text evidence="2">Belongs to the glucose-1-phosphate thymidylyltransferase family.</text>
</comment>
<dbReference type="PANTHER" id="PTHR43532:SF1">
    <property type="entry name" value="GLUCOSE-1-PHOSPHATE THYMIDYLYLTRANSFERASE 1"/>
    <property type="match status" value="1"/>
</dbReference>
<evidence type="ECO:0000256" key="1">
    <source>
        <dbReference type="ARBA" id="ARBA00001946"/>
    </source>
</evidence>
<keyword evidence="6" id="KW-0479">Metal-binding</keyword>
<evidence type="ECO:0000256" key="2">
    <source>
        <dbReference type="ARBA" id="ARBA00010480"/>
    </source>
</evidence>
<dbReference type="AlphaFoldDB" id="A0A2H0YNL5"/>
<evidence type="ECO:0000259" key="9">
    <source>
        <dbReference type="Pfam" id="PF00483"/>
    </source>
</evidence>
<dbReference type="InterPro" id="IPR005835">
    <property type="entry name" value="NTP_transferase_dom"/>
</dbReference>
<protein>
    <recommendedName>
        <fullName evidence="3">glucose-1-phosphate thymidylyltransferase</fullName>
        <ecNumber evidence="3">2.7.7.24</ecNumber>
    </recommendedName>
</protein>
<comment type="caution">
    <text evidence="10">The sequence shown here is derived from an EMBL/GenBank/DDBJ whole genome shotgun (WGS) entry which is preliminary data.</text>
</comment>
<evidence type="ECO:0000256" key="7">
    <source>
        <dbReference type="ARBA" id="ARBA00022842"/>
    </source>
</evidence>
<evidence type="ECO:0000256" key="8">
    <source>
        <dbReference type="ARBA" id="ARBA00049336"/>
    </source>
</evidence>
<reference evidence="11" key="1">
    <citation type="submission" date="2017-09" db="EMBL/GenBank/DDBJ databases">
        <title>Depth-based differentiation of microbial function through sediment-hosted aquifers and enrichment of novel symbionts in the deep terrestrial subsurface.</title>
        <authorList>
            <person name="Probst A.J."/>
            <person name="Ladd B."/>
            <person name="Jarett J.K."/>
            <person name="Geller-Mcgrath D.E."/>
            <person name="Sieber C.M.K."/>
            <person name="Emerson J.B."/>
            <person name="Anantharaman K."/>
            <person name="Thomas B.C."/>
            <person name="Malmstrom R."/>
            <person name="Stieglmeier M."/>
            <person name="Klingl A."/>
            <person name="Woyke T."/>
            <person name="Ryan C.M."/>
            <person name="Banfield J.F."/>
        </authorList>
    </citation>
    <scope>NUCLEOTIDE SEQUENCE [LARGE SCALE GENOMIC DNA]</scope>
</reference>
<evidence type="ECO:0000256" key="4">
    <source>
        <dbReference type="ARBA" id="ARBA00022679"/>
    </source>
</evidence>
<dbReference type="Gene3D" id="3.90.550.10">
    <property type="entry name" value="Spore Coat Polysaccharide Biosynthesis Protein SpsA, Chain A"/>
    <property type="match status" value="1"/>
</dbReference>
<dbReference type="InterPro" id="IPR029044">
    <property type="entry name" value="Nucleotide-diphossugar_trans"/>
</dbReference>
<evidence type="ECO:0000313" key="11">
    <source>
        <dbReference type="Proteomes" id="UP000231472"/>
    </source>
</evidence>
<comment type="cofactor">
    <cofactor evidence="1">
        <name>Mg(2+)</name>
        <dbReference type="ChEBI" id="CHEBI:18420"/>
    </cofactor>
</comment>
<accession>A0A2H0YNL5</accession>
<keyword evidence="7" id="KW-0460">Magnesium</keyword>
<dbReference type="SUPFAM" id="SSF53448">
    <property type="entry name" value="Nucleotide-diphospho-sugar transferases"/>
    <property type="match status" value="1"/>
</dbReference>
<dbReference type="PANTHER" id="PTHR43532">
    <property type="entry name" value="GLUCOSE-1-PHOSPHATE THYMIDYLYLTRANSFERASE"/>
    <property type="match status" value="1"/>
</dbReference>
<feature type="domain" description="Nucleotidyl transferase" evidence="9">
    <location>
        <begin position="2"/>
        <end position="240"/>
    </location>
</feature>
<dbReference type="EMBL" id="PEYC01000032">
    <property type="protein sequence ID" value="PIS40078.1"/>
    <property type="molecule type" value="Genomic_DNA"/>
</dbReference>
<dbReference type="GO" id="GO:0008879">
    <property type="term" value="F:glucose-1-phosphate thymidylyltransferase activity"/>
    <property type="evidence" value="ECO:0007669"/>
    <property type="project" value="UniProtKB-EC"/>
</dbReference>
<keyword evidence="10" id="KW-0167">Capsid protein</keyword>
<keyword evidence="10" id="KW-0946">Virion</keyword>
<dbReference type="Pfam" id="PF00483">
    <property type="entry name" value="NTP_transferase"/>
    <property type="match status" value="1"/>
</dbReference>
<dbReference type="InterPro" id="IPR005907">
    <property type="entry name" value="G1P_thy_trans_s"/>
</dbReference>
<dbReference type="EC" id="2.7.7.24" evidence="3"/>
<evidence type="ECO:0000256" key="3">
    <source>
        <dbReference type="ARBA" id="ARBA00012461"/>
    </source>
</evidence>
<dbReference type="Proteomes" id="UP000231472">
    <property type="component" value="Unassembled WGS sequence"/>
</dbReference>
<dbReference type="GO" id="GO:0046872">
    <property type="term" value="F:metal ion binding"/>
    <property type="evidence" value="ECO:0007669"/>
    <property type="project" value="UniProtKB-KW"/>
</dbReference>
<gene>
    <name evidence="10" type="ORF">COT32_01670</name>
</gene>